<gene>
    <name evidence="3" type="ORF">MGAD_56210</name>
</gene>
<protein>
    <submittedName>
        <fullName evidence="3">Uncharacterized protein</fullName>
    </submittedName>
</protein>
<organism evidence="3 4">
    <name type="scientific">Mycolicibacterium gadium</name>
    <name type="common">Mycobacterium gadium</name>
    <dbReference type="NCBI Taxonomy" id="1794"/>
    <lineage>
        <taxon>Bacteria</taxon>
        <taxon>Bacillati</taxon>
        <taxon>Actinomycetota</taxon>
        <taxon>Actinomycetes</taxon>
        <taxon>Mycobacteriales</taxon>
        <taxon>Mycobacteriaceae</taxon>
        <taxon>Mycolicibacterium</taxon>
    </lineage>
</organism>
<feature type="transmembrane region" description="Helical" evidence="2">
    <location>
        <begin position="38"/>
        <end position="61"/>
    </location>
</feature>
<feature type="transmembrane region" description="Helical" evidence="2">
    <location>
        <begin position="118"/>
        <end position="141"/>
    </location>
</feature>
<dbReference type="Proteomes" id="UP000466187">
    <property type="component" value="Chromosome"/>
</dbReference>
<name>A0A7I7WUD3_MYCGU</name>
<proteinExistence type="predicted"/>
<dbReference type="AlphaFoldDB" id="A0A7I7WUD3"/>
<feature type="transmembrane region" description="Helical" evidence="2">
    <location>
        <begin position="161"/>
        <end position="186"/>
    </location>
</feature>
<evidence type="ECO:0000256" key="1">
    <source>
        <dbReference type="SAM" id="MobiDB-lite"/>
    </source>
</evidence>
<evidence type="ECO:0000313" key="4">
    <source>
        <dbReference type="Proteomes" id="UP000466187"/>
    </source>
</evidence>
<feature type="transmembrane region" description="Helical" evidence="2">
    <location>
        <begin position="81"/>
        <end position="106"/>
    </location>
</feature>
<evidence type="ECO:0000313" key="3">
    <source>
        <dbReference type="EMBL" id="BBZ21286.1"/>
    </source>
</evidence>
<feature type="region of interest" description="Disordered" evidence="1">
    <location>
        <begin position="1"/>
        <end position="26"/>
    </location>
</feature>
<feature type="transmembrane region" description="Helical" evidence="2">
    <location>
        <begin position="198"/>
        <end position="219"/>
    </location>
</feature>
<sequence>MTELMNDDERSKGRGQAATATRDRLHEPVSMTTRGQRIMLWTAPPAGALFIIGFFLFPLFSPPLSPTLSPEQVAAIFSENVTGILGVVILCNLIAGSLVPLFAVIAVQISRTATSSSVFTYAYIICVGVGTTAFILADYCWGVAAFRPDRDPQLISLLNDMAWFFFIAPVGTIVVQNFCLAVSIYLDERPDPIFPRWVAHFNVAAALLLIPSAFSILYKTGPLAWDGAVSFILRNAVLVVWAVVMFFVLLGVVNRQGDERESLA</sequence>
<keyword evidence="2" id="KW-0812">Transmembrane</keyword>
<reference evidence="3 4" key="1">
    <citation type="journal article" date="2019" name="Emerg. Microbes Infect.">
        <title>Comprehensive subspecies identification of 175 nontuberculous mycobacteria species based on 7547 genomic profiles.</title>
        <authorList>
            <person name="Matsumoto Y."/>
            <person name="Kinjo T."/>
            <person name="Motooka D."/>
            <person name="Nabeya D."/>
            <person name="Jung N."/>
            <person name="Uechi K."/>
            <person name="Horii T."/>
            <person name="Iida T."/>
            <person name="Fujita J."/>
            <person name="Nakamura S."/>
        </authorList>
    </citation>
    <scope>NUCLEOTIDE SEQUENCE [LARGE SCALE GENOMIC DNA]</scope>
    <source>
        <strain evidence="3 4">JCM 12688</strain>
    </source>
</reference>
<accession>A0A7I7WUD3</accession>
<dbReference type="EMBL" id="AP022608">
    <property type="protein sequence ID" value="BBZ21286.1"/>
    <property type="molecule type" value="Genomic_DNA"/>
</dbReference>
<evidence type="ECO:0000256" key="2">
    <source>
        <dbReference type="SAM" id="Phobius"/>
    </source>
</evidence>
<keyword evidence="2" id="KW-0472">Membrane</keyword>
<dbReference type="KEGG" id="mgad:MGAD_56210"/>
<feature type="transmembrane region" description="Helical" evidence="2">
    <location>
        <begin position="231"/>
        <end position="253"/>
    </location>
</feature>
<keyword evidence="2" id="KW-1133">Transmembrane helix</keyword>